<feature type="binding site" evidence="7">
    <location>
        <position position="348"/>
    </location>
    <ligand>
        <name>substrate</name>
    </ligand>
</feature>
<dbReference type="PIRSF" id="PIRSF001362">
    <property type="entry name" value="Isocit_lyase"/>
    <property type="match status" value="1"/>
</dbReference>
<evidence type="ECO:0000313" key="9">
    <source>
        <dbReference type="EMBL" id="HGL40245.1"/>
    </source>
</evidence>
<feature type="binding site" evidence="7">
    <location>
        <begin position="191"/>
        <end position="192"/>
    </location>
    <ligand>
        <name>substrate</name>
    </ligand>
</feature>
<dbReference type="Pfam" id="PF00463">
    <property type="entry name" value="ICL"/>
    <property type="match status" value="1"/>
</dbReference>
<sequence>MNPLLLADNPEELDRVWRTPRWNGVKRKYSAEDVLKLRGSWKLDYTYARVTSEKFWQMLHTDDYIFTAGALTGNQAIQLVEAGIKAIYVSGWQVAADNNQSGNMYPDLGLYPSSSGPDLVRKIVKALQRADQIQHLENKPSKIDYMAPIVADGEAGFGGPLHAFELMKAMIEAGAAGVHFEDQSPSERRCGHLGGKVLVPTKRFISILSAARLAADVLGVPSVIIARTDAIGAQYITSDADPVDREFLTGNRTSEGYFEIKPGMALDIAIQRGLSYAPYADMLWFETSKPSLEEAKRFADAIHRKYPGKLLAYNMSPSFNWLKVVDGDTLREFNQKLGQMGYKFQFITLAGFHTLNASMYELAKKLVEEGMMAYANFQAHETELEKTGYRAFKHQRFVGVHYYDELLMAIEGKEAVSALAESTENQQFK</sequence>
<dbReference type="InterPro" id="IPR039556">
    <property type="entry name" value="ICL/PEPM"/>
</dbReference>
<dbReference type="Gene3D" id="3.20.20.60">
    <property type="entry name" value="Phosphoenolpyruvate-binding domains"/>
    <property type="match status" value="1"/>
</dbReference>
<comment type="cofactor">
    <cofactor evidence="8">
        <name>Mg(2+)</name>
        <dbReference type="ChEBI" id="CHEBI:18420"/>
    </cofactor>
    <text evidence="8">Can also use Mn(2+) ion.</text>
</comment>
<dbReference type="NCBIfam" id="TIGR01346">
    <property type="entry name" value="isocit_lyase"/>
    <property type="match status" value="1"/>
</dbReference>
<dbReference type="GO" id="GO:0006097">
    <property type="term" value="P:glyoxylate cycle"/>
    <property type="evidence" value="ECO:0007669"/>
    <property type="project" value="UniProtKB-KW"/>
</dbReference>
<evidence type="ECO:0000256" key="7">
    <source>
        <dbReference type="PIRSR" id="PIRSR001362-2"/>
    </source>
</evidence>
<reference evidence="10" key="1">
    <citation type="journal article" date="2020" name="mSystems">
        <title>Genome- and Community-Level Interaction Insights into Carbon Utilization and Element Cycling Functions of Hydrothermarchaeota in Hydrothermal Sediment.</title>
        <authorList>
            <person name="Zhou Z."/>
            <person name="Liu Y."/>
            <person name="Xu W."/>
            <person name="Pan J."/>
            <person name="Luo Z.H."/>
            <person name="Li M."/>
        </authorList>
    </citation>
    <scope>NUCLEOTIDE SEQUENCE [LARGE SCALE GENOMIC DNA]</scope>
    <source>
        <strain evidence="10">SpSt-613</strain>
        <strain evidence="9">SpSt-669</strain>
    </source>
</reference>
<evidence type="ECO:0000256" key="6">
    <source>
        <dbReference type="PIRSR" id="PIRSR001362-1"/>
    </source>
</evidence>
<dbReference type="EMBL" id="DTCM01000014">
    <property type="protein sequence ID" value="HGL40245.1"/>
    <property type="molecule type" value="Genomic_DNA"/>
</dbReference>
<feature type="active site" description="Proton acceptor" evidence="6">
    <location>
        <position position="190"/>
    </location>
</feature>
<evidence type="ECO:0000256" key="3">
    <source>
        <dbReference type="ARBA" id="ARBA00022435"/>
    </source>
</evidence>
<gene>
    <name evidence="10" type="primary">aceA</name>
    <name evidence="10" type="ORF">ENT82_03055</name>
    <name evidence="9" type="ORF">ENU43_01045</name>
</gene>
<proteinExistence type="predicted"/>
<dbReference type="GO" id="GO:0046872">
    <property type="term" value="F:metal ion binding"/>
    <property type="evidence" value="ECO:0007669"/>
    <property type="project" value="UniProtKB-KW"/>
</dbReference>
<evidence type="ECO:0000256" key="5">
    <source>
        <dbReference type="ARBA" id="ARBA00023239"/>
    </source>
</evidence>
<dbReference type="PANTHER" id="PTHR21631:SF3">
    <property type="entry name" value="BIFUNCTIONAL GLYOXYLATE CYCLE PROTEIN"/>
    <property type="match status" value="1"/>
</dbReference>
<dbReference type="InterPro" id="IPR015813">
    <property type="entry name" value="Pyrv/PenolPyrv_kinase-like_dom"/>
</dbReference>
<keyword evidence="8" id="KW-0479">Metal-binding</keyword>
<comment type="pathway">
    <text evidence="1">Carbohydrate metabolism; glyoxylate cycle; (S)-malate from isocitrate: step 1/2.</text>
</comment>
<feature type="binding site" evidence="7">
    <location>
        <position position="227"/>
    </location>
    <ligand>
        <name>substrate</name>
    </ligand>
</feature>
<dbReference type="NCBIfam" id="NF011645">
    <property type="entry name" value="PRK15063.1"/>
    <property type="match status" value="1"/>
</dbReference>
<evidence type="ECO:0000256" key="8">
    <source>
        <dbReference type="PIRSR" id="PIRSR001362-3"/>
    </source>
</evidence>
<comment type="caution">
    <text evidence="10">The sequence shown here is derived from an EMBL/GenBank/DDBJ whole genome shotgun (WGS) entry which is preliminary data.</text>
</comment>
<dbReference type="InterPro" id="IPR040442">
    <property type="entry name" value="Pyrv_kinase-like_dom_sf"/>
</dbReference>
<keyword evidence="4" id="KW-0816">Tricarboxylic acid cycle</keyword>
<dbReference type="CDD" id="cd00377">
    <property type="entry name" value="ICL_PEPM"/>
    <property type="match status" value="1"/>
</dbReference>
<keyword evidence="8" id="KW-0460">Magnesium</keyword>
<dbReference type="GO" id="GO:0004451">
    <property type="term" value="F:isocitrate lyase activity"/>
    <property type="evidence" value="ECO:0007669"/>
    <property type="project" value="UniProtKB-EC"/>
</dbReference>
<evidence type="ECO:0000256" key="1">
    <source>
        <dbReference type="ARBA" id="ARBA00004793"/>
    </source>
</evidence>
<protein>
    <recommendedName>
        <fullName evidence="2">isocitrate lyase</fullName>
        <ecNumber evidence="2">4.1.3.1</ecNumber>
    </recommendedName>
</protein>
<feature type="binding site" evidence="7">
    <location>
        <begin position="90"/>
        <end position="92"/>
    </location>
    <ligand>
        <name>substrate</name>
    </ligand>
</feature>
<dbReference type="FunFam" id="3.20.20.60:FF:000005">
    <property type="entry name" value="Isocitrate lyase"/>
    <property type="match status" value="1"/>
</dbReference>
<feature type="binding site" evidence="7">
    <location>
        <begin position="314"/>
        <end position="318"/>
    </location>
    <ligand>
        <name>substrate</name>
    </ligand>
</feature>
<evidence type="ECO:0000313" key="10">
    <source>
        <dbReference type="EMBL" id="HGN90092.1"/>
    </source>
</evidence>
<dbReference type="AlphaFoldDB" id="A0A7C4I7L9"/>
<dbReference type="GO" id="GO:0006099">
    <property type="term" value="P:tricarboxylic acid cycle"/>
    <property type="evidence" value="ECO:0007669"/>
    <property type="project" value="UniProtKB-KW"/>
</dbReference>
<evidence type="ECO:0000256" key="4">
    <source>
        <dbReference type="ARBA" id="ARBA00022532"/>
    </source>
</evidence>
<organism evidence="10">
    <name type="scientific">Caldiarchaeum subterraneum</name>
    <dbReference type="NCBI Taxonomy" id="311458"/>
    <lineage>
        <taxon>Archaea</taxon>
        <taxon>Nitrososphaerota</taxon>
        <taxon>Candidatus Caldarchaeales</taxon>
        <taxon>Candidatus Caldarchaeaceae</taxon>
        <taxon>Candidatus Caldarchaeum</taxon>
    </lineage>
</organism>
<accession>A0A7C4I7L9</accession>
<feature type="binding site" evidence="8">
    <location>
        <position position="152"/>
    </location>
    <ligand>
        <name>Mg(2+)</name>
        <dbReference type="ChEBI" id="CHEBI:18420"/>
    </ligand>
</feature>
<evidence type="ECO:0000256" key="2">
    <source>
        <dbReference type="ARBA" id="ARBA00012909"/>
    </source>
</evidence>
<keyword evidence="5 10" id="KW-0456">Lyase</keyword>
<dbReference type="InterPro" id="IPR006254">
    <property type="entry name" value="Isocitrate_lyase"/>
</dbReference>
<dbReference type="PANTHER" id="PTHR21631">
    <property type="entry name" value="ISOCITRATE LYASE/MALATE SYNTHASE"/>
    <property type="match status" value="1"/>
</dbReference>
<name>A0A7C4I7L9_CALS0</name>
<dbReference type="SUPFAM" id="SSF51621">
    <property type="entry name" value="Phosphoenolpyruvate/pyruvate domain"/>
    <property type="match status" value="1"/>
</dbReference>
<keyword evidence="3" id="KW-0329">Glyoxylate bypass</keyword>
<dbReference type="EMBL" id="DTAD01000032">
    <property type="protein sequence ID" value="HGN90092.1"/>
    <property type="molecule type" value="Genomic_DNA"/>
</dbReference>
<dbReference type="EC" id="4.1.3.1" evidence="2"/>